<reference evidence="1 2" key="1">
    <citation type="submission" date="2019-04" db="EMBL/GenBank/DDBJ databases">
        <title>Genome sequencing of Clostridium botulinum Groups I-IV and Clostridium butyricum.</title>
        <authorList>
            <person name="Brunt J."/>
            <person name="Van Vliet A.H.M."/>
            <person name="Stringer S.C."/>
            <person name="Carter A.T."/>
            <person name="Peck M.W."/>
        </authorList>
    </citation>
    <scope>NUCLEOTIDE SEQUENCE [LARGE SCALE GENOMIC DNA]</scope>
    <source>
        <strain evidence="1 2">IFR 18/108</strain>
    </source>
</reference>
<comment type="caution">
    <text evidence="1">The sequence shown here is derived from an EMBL/GenBank/DDBJ whole genome shotgun (WGS) entry which is preliminary data.</text>
</comment>
<organism evidence="1 2">
    <name type="scientific">Clostridium sporogenes</name>
    <dbReference type="NCBI Taxonomy" id="1509"/>
    <lineage>
        <taxon>Bacteria</taxon>
        <taxon>Bacillati</taxon>
        <taxon>Bacillota</taxon>
        <taxon>Clostridia</taxon>
        <taxon>Eubacteriales</taxon>
        <taxon>Clostridiaceae</taxon>
        <taxon>Clostridium</taxon>
    </lineage>
</organism>
<dbReference type="EMBL" id="SXCS01000004">
    <property type="protein sequence ID" value="NFR61401.1"/>
    <property type="molecule type" value="Genomic_DNA"/>
</dbReference>
<protein>
    <submittedName>
        <fullName evidence="1">Uncharacterized protein</fullName>
    </submittedName>
</protein>
<name>A0A7X5SXJ5_CLOSG</name>
<gene>
    <name evidence="1" type="ORF">FDF70_07850</name>
</gene>
<dbReference type="AlphaFoldDB" id="A0A7X5SXJ5"/>
<proteinExistence type="predicted"/>
<accession>A0A7X5SXJ5</accession>
<dbReference type="Proteomes" id="UP000486601">
    <property type="component" value="Unassembled WGS sequence"/>
</dbReference>
<evidence type="ECO:0000313" key="1">
    <source>
        <dbReference type="EMBL" id="NFR61401.1"/>
    </source>
</evidence>
<evidence type="ECO:0000313" key="2">
    <source>
        <dbReference type="Proteomes" id="UP000486601"/>
    </source>
</evidence>
<sequence length="142" mass="17277">MKCYYECGAKIYKIKAKKHDKVILYNINFKKHIKISHPEMTIKKIQEILENPDYVYTSSGNSTHYYYEKNFKDGTYRVVINKYKRKNTKVVVTGYKVNNEDEFTIKHVHCVYDKKTHVYYKDIERELKNDIDYFYEIFNIVE</sequence>
<dbReference type="RefSeq" id="WP_040108414.1">
    <property type="nucleotide sequence ID" value="NZ_SXAK01000004.1"/>
</dbReference>